<accession>A0ABU8RJF5</accession>
<name>A0ABU8RJF5_9ACTN</name>
<comment type="caution">
    <text evidence="1">The sequence shown here is derived from an EMBL/GenBank/DDBJ whole genome shotgun (WGS) entry which is preliminary data.</text>
</comment>
<evidence type="ECO:0000313" key="2">
    <source>
        <dbReference type="Proteomes" id="UP001387100"/>
    </source>
</evidence>
<dbReference type="RefSeq" id="WP_339574547.1">
    <property type="nucleotide sequence ID" value="NZ_JBBIAA010000006.1"/>
</dbReference>
<dbReference type="Pfam" id="PF06348">
    <property type="entry name" value="DUF1059"/>
    <property type="match status" value="1"/>
</dbReference>
<keyword evidence="2" id="KW-1185">Reference proteome</keyword>
<reference evidence="1 2" key="1">
    <citation type="journal article" date="2017" name="Int. J. Syst. Evol. Microbiol.">
        <title>Pseudokineococcus basanitobsidens sp. nov., isolated from volcanic rock.</title>
        <authorList>
            <person name="Lee D.W."/>
            <person name="Park M.Y."/>
            <person name="Kim J.J."/>
            <person name="Kim B.S."/>
        </authorList>
    </citation>
    <scope>NUCLEOTIDE SEQUENCE [LARGE SCALE GENOMIC DNA]</scope>
    <source>
        <strain evidence="1 2">DSM 103726</strain>
    </source>
</reference>
<sequence length="58" mass="6245">MKQFACGDVVPGCRKTFTAPSEEEILGSVGRHALDDHGLAEVPPELVEQVRGRILTLA</sequence>
<organism evidence="1 2">
    <name type="scientific">Pseudokineococcus basanitobsidens</name>
    <dbReference type="NCBI Taxonomy" id="1926649"/>
    <lineage>
        <taxon>Bacteria</taxon>
        <taxon>Bacillati</taxon>
        <taxon>Actinomycetota</taxon>
        <taxon>Actinomycetes</taxon>
        <taxon>Kineosporiales</taxon>
        <taxon>Kineosporiaceae</taxon>
        <taxon>Pseudokineococcus</taxon>
    </lineage>
</organism>
<dbReference type="EMBL" id="JBBIAA010000006">
    <property type="protein sequence ID" value="MEJ5945163.1"/>
    <property type="molecule type" value="Genomic_DNA"/>
</dbReference>
<gene>
    <name evidence="1" type="ORF">WDZ17_07605</name>
</gene>
<proteinExistence type="predicted"/>
<protein>
    <submittedName>
        <fullName evidence="1">DUF1059 domain-containing protein</fullName>
    </submittedName>
</protein>
<evidence type="ECO:0000313" key="1">
    <source>
        <dbReference type="EMBL" id="MEJ5945163.1"/>
    </source>
</evidence>
<dbReference type="InterPro" id="IPR009409">
    <property type="entry name" value="DUF1059"/>
</dbReference>
<dbReference type="Proteomes" id="UP001387100">
    <property type="component" value="Unassembled WGS sequence"/>
</dbReference>